<keyword evidence="4 7" id="KW-0719">Serine esterase</keyword>
<name>D2UZP4_NAEGR</name>
<evidence type="ECO:0000256" key="7">
    <source>
        <dbReference type="RuleBase" id="RU363068"/>
    </source>
</evidence>
<dbReference type="GeneID" id="8858881"/>
<dbReference type="eggNOG" id="KOG3101">
    <property type="taxonomic scope" value="Eukaryota"/>
</dbReference>
<reference evidence="8 9" key="1">
    <citation type="journal article" date="2010" name="Cell">
        <title>The genome of Naegleria gruberi illuminates early eukaryotic versatility.</title>
        <authorList>
            <person name="Fritz-Laylin L.K."/>
            <person name="Prochnik S.E."/>
            <person name="Ginger M.L."/>
            <person name="Dacks J.B."/>
            <person name="Carpenter M.L."/>
            <person name="Field M.C."/>
            <person name="Kuo A."/>
            <person name="Paredez A."/>
            <person name="Chapman J."/>
            <person name="Pham J."/>
            <person name="Shu S."/>
            <person name="Neupane R."/>
            <person name="Cipriano M."/>
            <person name="Mancuso J."/>
            <person name="Tu H."/>
            <person name="Salamov A."/>
            <person name="Lindquist E."/>
            <person name="Shapiro H."/>
            <person name="Lucas S."/>
            <person name="Grigoriev I.V."/>
            <person name="Cande W.Z."/>
            <person name="Fulton C."/>
            <person name="Rokhsar D.S."/>
            <person name="Dawson S.C."/>
        </authorList>
    </citation>
    <scope>NUCLEOTIDE SEQUENCE [LARGE SCALE GENOMIC DNA]</scope>
    <source>
        <strain evidence="8 9">NEG-M</strain>
    </source>
</reference>
<comment type="function">
    <text evidence="7">Serine hydrolase involved in the detoxification of formaldehyde.</text>
</comment>
<dbReference type="STRING" id="5762.D2UZP4"/>
<evidence type="ECO:0000256" key="3">
    <source>
        <dbReference type="ARBA" id="ARBA00016774"/>
    </source>
</evidence>
<comment type="similarity">
    <text evidence="1 7">Belongs to the esterase D family.</text>
</comment>
<feature type="active site" description="Charge relay system" evidence="6">
    <location>
        <position position="245"/>
    </location>
</feature>
<dbReference type="InParanoid" id="D2UZP4"/>
<keyword evidence="5 7" id="KW-0378">Hydrolase</keyword>
<dbReference type="EMBL" id="GG738846">
    <property type="protein sequence ID" value="EFC49972.1"/>
    <property type="molecule type" value="Genomic_DNA"/>
</dbReference>
<dbReference type="VEuPathDB" id="AmoebaDB:NAEGRDRAFT_62013"/>
<comment type="catalytic activity">
    <reaction evidence="7">
        <text>S-formylglutathione + H2O = formate + glutathione + H(+)</text>
        <dbReference type="Rhea" id="RHEA:14961"/>
        <dbReference type="ChEBI" id="CHEBI:15377"/>
        <dbReference type="ChEBI" id="CHEBI:15378"/>
        <dbReference type="ChEBI" id="CHEBI:15740"/>
        <dbReference type="ChEBI" id="CHEBI:57688"/>
        <dbReference type="ChEBI" id="CHEBI:57925"/>
        <dbReference type="EC" id="3.1.2.12"/>
    </reaction>
</comment>
<evidence type="ECO:0000313" key="9">
    <source>
        <dbReference type="Proteomes" id="UP000006671"/>
    </source>
</evidence>
<evidence type="ECO:0000256" key="2">
    <source>
        <dbReference type="ARBA" id="ARBA00012479"/>
    </source>
</evidence>
<dbReference type="KEGG" id="ngr:NAEGRDRAFT_62013"/>
<evidence type="ECO:0000256" key="5">
    <source>
        <dbReference type="ARBA" id="ARBA00022801"/>
    </source>
</evidence>
<dbReference type="EC" id="3.1.2.12" evidence="2 7"/>
<gene>
    <name evidence="8" type="ORF">NAEGRDRAFT_62013</name>
</gene>
<dbReference type="PANTHER" id="PTHR10061:SF0">
    <property type="entry name" value="S-FORMYLGLUTATHIONE HYDROLASE"/>
    <property type="match status" value="1"/>
</dbReference>
<dbReference type="PANTHER" id="PTHR10061">
    <property type="entry name" value="S-FORMYLGLUTATHIONE HYDROLASE"/>
    <property type="match status" value="1"/>
</dbReference>
<dbReference type="InterPro" id="IPR029058">
    <property type="entry name" value="AB_hydrolase_fold"/>
</dbReference>
<dbReference type="GO" id="GO:0046294">
    <property type="term" value="P:formaldehyde catabolic process"/>
    <property type="evidence" value="ECO:0007669"/>
    <property type="project" value="InterPro"/>
</dbReference>
<dbReference type="ESTHER" id="naegr-d2uzp4">
    <property type="family name" value="A85-EsteraseD-FGH"/>
</dbReference>
<dbReference type="OrthoDB" id="420518at2759"/>
<sequence length="300" mass="33212">MSVTIKSTSKCFGGLILECTHTASTVQCQMNFHIYKPPKACLGEKVPIVVFLSGLTCNDTNFIFKAGAMSIASQLGLALVCPDTSPRGSDVASSDSWDFGQGAGFYLNATQEPWAKHFRMYDYIVKELPSVLIENFAKGENAWLLLDKEDQLRQSIFGHSMGGLGALVVYLRNLELYHSCSAFAPISNPTDAECAWGQKALKGYLGDSEEARSTLWVQHDPSVLLSNLTNVSLVKEILVDQGSEDKFLHSKQLQVDKLESAAKKVGASLTLRMQEGYDHSYYFIQSFVKDHLEHHAKFLN</sequence>
<dbReference type="RefSeq" id="XP_002682716.1">
    <property type="nucleotide sequence ID" value="XM_002682670.1"/>
</dbReference>
<evidence type="ECO:0000313" key="8">
    <source>
        <dbReference type="EMBL" id="EFC49972.1"/>
    </source>
</evidence>
<organism evidence="9">
    <name type="scientific">Naegleria gruberi</name>
    <name type="common">Amoeba</name>
    <dbReference type="NCBI Taxonomy" id="5762"/>
    <lineage>
        <taxon>Eukaryota</taxon>
        <taxon>Discoba</taxon>
        <taxon>Heterolobosea</taxon>
        <taxon>Tetramitia</taxon>
        <taxon>Eutetramitia</taxon>
        <taxon>Vahlkampfiidae</taxon>
        <taxon>Naegleria</taxon>
    </lineage>
</organism>
<comment type="subcellular location">
    <subcellularLocation>
        <location evidence="7">Cytoplasm</location>
    </subcellularLocation>
</comment>
<dbReference type="NCBIfam" id="TIGR02821">
    <property type="entry name" value="fghA_ester_D"/>
    <property type="match status" value="1"/>
</dbReference>
<dbReference type="GO" id="GO:0005829">
    <property type="term" value="C:cytosol"/>
    <property type="evidence" value="ECO:0007669"/>
    <property type="project" value="TreeGrafter"/>
</dbReference>
<evidence type="ECO:0000256" key="6">
    <source>
        <dbReference type="PIRSR" id="PIRSR614186-1"/>
    </source>
</evidence>
<feature type="active site" description="Charge relay system" evidence="6">
    <location>
        <position position="279"/>
    </location>
</feature>
<dbReference type="Pfam" id="PF00756">
    <property type="entry name" value="Esterase"/>
    <property type="match status" value="1"/>
</dbReference>
<dbReference type="GO" id="GO:0018738">
    <property type="term" value="F:S-formylglutathione hydrolase activity"/>
    <property type="evidence" value="ECO:0007669"/>
    <property type="project" value="UniProtKB-EC"/>
</dbReference>
<dbReference type="GO" id="GO:0052689">
    <property type="term" value="F:carboxylic ester hydrolase activity"/>
    <property type="evidence" value="ECO:0007669"/>
    <property type="project" value="UniProtKB-KW"/>
</dbReference>
<dbReference type="InterPro" id="IPR000801">
    <property type="entry name" value="Esterase-like"/>
</dbReference>
<accession>D2UZP4</accession>
<protein>
    <recommendedName>
        <fullName evidence="3 7">S-formylglutathione hydrolase</fullName>
        <ecNumber evidence="2 7">3.1.2.12</ecNumber>
    </recommendedName>
</protein>
<dbReference type="AlphaFoldDB" id="D2UZP4"/>
<proteinExistence type="inferred from homology"/>
<dbReference type="Proteomes" id="UP000006671">
    <property type="component" value="Unassembled WGS sequence"/>
</dbReference>
<keyword evidence="7" id="KW-0963">Cytoplasm</keyword>
<dbReference type="Gene3D" id="3.40.50.1820">
    <property type="entry name" value="alpha/beta hydrolase"/>
    <property type="match status" value="1"/>
</dbReference>
<evidence type="ECO:0000256" key="1">
    <source>
        <dbReference type="ARBA" id="ARBA00005622"/>
    </source>
</evidence>
<dbReference type="InterPro" id="IPR014186">
    <property type="entry name" value="S-formylglutathione_hydrol"/>
</dbReference>
<feature type="active site" description="Charge relay system" evidence="6">
    <location>
        <position position="160"/>
    </location>
</feature>
<keyword evidence="9" id="KW-1185">Reference proteome</keyword>
<dbReference type="FunFam" id="3.40.50.1820:FF:000002">
    <property type="entry name" value="S-formylglutathione hydrolase"/>
    <property type="match status" value="1"/>
</dbReference>
<evidence type="ECO:0000256" key="4">
    <source>
        <dbReference type="ARBA" id="ARBA00022487"/>
    </source>
</evidence>
<dbReference type="SUPFAM" id="SSF53474">
    <property type="entry name" value="alpha/beta-Hydrolases"/>
    <property type="match status" value="1"/>
</dbReference>
<dbReference type="OMA" id="PSDCPWG"/>